<organism evidence="3 4">
    <name type="scientific">Schistosoma mattheei</name>
    <dbReference type="NCBI Taxonomy" id="31246"/>
    <lineage>
        <taxon>Eukaryota</taxon>
        <taxon>Metazoa</taxon>
        <taxon>Spiralia</taxon>
        <taxon>Lophotrochozoa</taxon>
        <taxon>Platyhelminthes</taxon>
        <taxon>Trematoda</taxon>
        <taxon>Digenea</taxon>
        <taxon>Strigeidida</taxon>
        <taxon>Schistosomatoidea</taxon>
        <taxon>Schistosomatidae</taxon>
        <taxon>Schistosoma</taxon>
    </lineage>
</organism>
<dbReference type="Gene3D" id="1.25.40.420">
    <property type="match status" value="1"/>
</dbReference>
<dbReference type="STRING" id="31246.A0A183NFI9"/>
<dbReference type="InterPro" id="IPR015915">
    <property type="entry name" value="Kelch-typ_b-propeller"/>
</dbReference>
<dbReference type="PANTHER" id="PTHR24412">
    <property type="entry name" value="KELCH PROTEIN"/>
    <property type="match status" value="1"/>
</dbReference>
<dbReference type="Pfam" id="PF07707">
    <property type="entry name" value="BACK"/>
    <property type="match status" value="1"/>
</dbReference>
<reference evidence="3 4" key="1">
    <citation type="submission" date="2018-11" db="EMBL/GenBank/DDBJ databases">
        <authorList>
            <consortium name="Pathogen Informatics"/>
        </authorList>
    </citation>
    <scope>NUCLEOTIDE SEQUENCE [LARGE SCALE GENOMIC DNA]</scope>
    <source>
        <strain>Denwood</strain>
        <strain evidence="4">Zambia</strain>
    </source>
</reference>
<dbReference type="PANTHER" id="PTHR24412:SF489">
    <property type="entry name" value="RING FINGER DOMAIN AND KELCH REPEAT-CONTAINING PROTEIN DDB_G0271372"/>
    <property type="match status" value="1"/>
</dbReference>
<sequence>MVIRQVKNGKAARLDSIPAEALKSDVEFVWDACINWVDQSSETRIVYLPQLLSHIRLKYLEKEMLEIQLQENPLIIECKIAQNIIRYFLHNAYNGDDNPSMYVNNLPARLATLKHPTLVVLGGLNTCILNCMQSFSPSRTVWHTCPSMPVDSLAWFSVAVIANTLFVIGGIKVSFLFEFFKSHQARILFEKI</sequence>
<dbReference type="AlphaFoldDB" id="A0A183NFI9"/>
<dbReference type="EMBL" id="UZAL01000881">
    <property type="protein sequence ID" value="VDO73764.1"/>
    <property type="molecule type" value="Genomic_DNA"/>
</dbReference>
<evidence type="ECO:0000313" key="4">
    <source>
        <dbReference type="Proteomes" id="UP000269396"/>
    </source>
</evidence>
<evidence type="ECO:0000256" key="2">
    <source>
        <dbReference type="ARBA" id="ARBA00022737"/>
    </source>
</evidence>
<dbReference type="Gene3D" id="2.120.10.80">
    <property type="entry name" value="Kelch-type beta propeller"/>
    <property type="match status" value="1"/>
</dbReference>
<keyword evidence="2" id="KW-0677">Repeat</keyword>
<proteinExistence type="predicted"/>
<dbReference type="SUPFAM" id="SSF117281">
    <property type="entry name" value="Kelch motif"/>
    <property type="match status" value="1"/>
</dbReference>
<protein>
    <submittedName>
        <fullName evidence="3">Uncharacterized protein</fullName>
    </submittedName>
</protein>
<dbReference type="Proteomes" id="UP000269396">
    <property type="component" value="Unassembled WGS sequence"/>
</dbReference>
<gene>
    <name evidence="3" type="ORF">SMTD_LOCUS875</name>
</gene>
<evidence type="ECO:0000256" key="1">
    <source>
        <dbReference type="ARBA" id="ARBA00022441"/>
    </source>
</evidence>
<accession>A0A183NFI9</accession>
<keyword evidence="1" id="KW-0880">Kelch repeat</keyword>
<evidence type="ECO:0000313" key="3">
    <source>
        <dbReference type="EMBL" id="VDO73764.1"/>
    </source>
</evidence>
<keyword evidence="4" id="KW-1185">Reference proteome</keyword>
<name>A0A183NFI9_9TREM</name>
<dbReference type="InterPro" id="IPR011705">
    <property type="entry name" value="BACK"/>
</dbReference>